<protein>
    <submittedName>
        <fullName evidence="1">Uncharacterized protein</fullName>
    </submittedName>
</protein>
<evidence type="ECO:0000313" key="1">
    <source>
        <dbReference type="EMBL" id="MBX40139.1"/>
    </source>
</evidence>
<name>A0A2P2NCD3_RHIMU</name>
<proteinExistence type="predicted"/>
<dbReference type="AlphaFoldDB" id="A0A2P2NCD3"/>
<dbReference type="EMBL" id="GGEC01059655">
    <property type="protein sequence ID" value="MBX40139.1"/>
    <property type="molecule type" value="Transcribed_RNA"/>
</dbReference>
<organism evidence="1">
    <name type="scientific">Rhizophora mucronata</name>
    <name type="common">Asiatic mangrove</name>
    <dbReference type="NCBI Taxonomy" id="61149"/>
    <lineage>
        <taxon>Eukaryota</taxon>
        <taxon>Viridiplantae</taxon>
        <taxon>Streptophyta</taxon>
        <taxon>Embryophyta</taxon>
        <taxon>Tracheophyta</taxon>
        <taxon>Spermatophyta</taxon>
        <taxon>Magnoliopsida</taxon>
        <taxon>eudicotyledons</taxon>
        <taxon>Gunneridae</taxon>
        <taxon>Pentapetalae</taxon>
        <taxon>rosids</taxon>
        <taxon>fabids</taxon>
        <taxon>Malpighiales</taxon>
        <taxon>Rhizophoraceae</taxon>
        <taxon>Rhizophora</taxon>
    </lineage>
</organism>
<sequence length="44" mass="5222">MPEEVSFPFQFSGVYSVLLQLYKLHRINYQYIFLTVSTIFCVLS</sequence>
<accession>A0A2P2NCD3</accession>
<reference evidence="1" key="1">
    <citation type="submission" date="2018-02" db="EMBL/GenBank/DDBJ databases">
        <title>Rhizophora mucronata_Transcriptome.</title>
        <authorList>
            <person name="Meera S.P."/>
            <person name="Sreeshan A."/>
            <person name="Augustine A."/>
        </authorList>
    </citation>
    <scope>NUCLEOTIDE SEQUENCE</scope>
    <source>
        <tissue evidence="1">Leaf</tissue>
    </source>
</reference>